<accession>A0ABU6MAP3</accession>
<keyword evidence="2" id="KW-1185">Reference proteome</keyword>
<evidence type="ECO:0000313" key="1">
    <source>
        <dbReference type="EMBL" id="MED1201519.1"/>
    </source>
</evidence>
<evidence type="ECO:0000313" key="2">
    <source>
        <dbReference type="Proteomes" id="UP001341444"/>
    </source>
</evidence>
<reference evidence="1 2" key="1">
    <citation type="submission" date="2023-03" db="EMBL/GenBank/DDBJ databases">
        <title>Bacillus Genome Sequencing.</title>
        <authorList>
            <person name="Dunlap C."/>
        </authorList>
    </citation>
    <scope>NUCLEOTIDE SEQUENCE [LARGE SCALE GENOMIC DNA]</scope>
    <source>
        <strain evidence="1 2">B-23453</strain>
    </source>
</reference>
<dbReference type="Proteomes" id="UP001341444">
    <property type="component" value="Unassembled WGS sequence"/>
</dbReference>
<organism evidence="1 2">
    <name type="scientific">Heyndrickxia acidicola</name>
    <dbReference type="NCBI Taxonomy" id="209389"/>
    <lineage>
        <taxon>Bacteria</taxon>
        <taxon>Bacillati</taxon>
        <taxon>Bacillota</taxon>
        <taxon>Bacilli</taxon>
        <taxon>Bacillales</taxon>
        <taxon>Bacillaceae</taxon>
        <taxon>Heyndrickxia</taxon>
    </lineage>
</organism>
<comment type="caution">
    <text evidence="1">The sequence shown here is derived from an EMBL/GenBank/DDBJ whole genome shotgun (WGS) entry which is preliminary data.</text>
</comment>
<gene>
    <name evidence="1" type="ORF">P4T90_00270</name>
</gene>
<dbReference type="EMBL" id="JARMAB010000001">
    <property type="protein sequence ID" value="MED1201519.1"/>
    <property type="molecule type" value="Genomic_DNA"/>
</dbReference>
<dbReference type="RefSeq" id="WP_066266619.1">
    <property type="nucleotide sequence ID" value="NZ_JARMAB010000001.1"/>
</dbReference>
<name>A0ABU6MAP3_9BACI</name>
<proteinExistence type="predicted"/>
<protein>
    <submittedName>
        <fullName evidence="1">Uncharacterized protein</fullName>
    </submittedName>
</protein>
<sequence>MITLSSLDDLKAAQKTIGQVKQNYPVLFEKLLHAVYLTRALQFKYQYMGNLLFDEVPLEPTPKFVQASILRLYKREIQVIKIDENIDVLHELFNEFKQTGYAKISLLIMGKSPEAVIGTLLI</sequence>